<dbReference type="SMART" id="SM00853">
    <property type="entry name" value="MutL_C"/>
    <property type="match status" value="1"/>
</dbReference>
<dbReference type="EMBL" id="JBHFFA010000003">
    <property type="protein sequence ID" value="KAL2634380.1"/>
    <property type="molecule type" value="Genomic_DNA"/>
</dbReference>
<evidence type="ECO:0000259" key="6">
    <source>
        <dbReference type="SMART" id="SM01340"/>
    </source>
</evidence>
<dbReference type="SMART" id="SM01340">
    <property type="entry name" value="DNA_mis_repair"/>
    <property type="match status" value="1"/>
</dbReference>
<comment type="similarity">
    <text evidence="1">Belongs to the DNA mismatch repair MutL/HexB family.</text>
</comment>
<dbReference type="Pfam" id="PF08676">
    <property type="entry name" value="MutL_C"/>
    <property type="match status" value="1"/>
</dbReference>
<dbReference type="InterPro" id="IPR042120">
    <property type="entry name" value="MutL_C_dimsub"/>
</dbReference>
<feature type="compositionally biased region" description="Basic and acidic residues" evidence="4">
    <location>
        <begin position="770"/>
        <end position="780"/>
    </location>
</feature>
<dbReference type="Gene3D" id="3.30.230.10">
    <property type="match status" value="1"/>
</dbReference>
<dbReference type="SUPFAM" id="SSF55874">
    <property type="entry name" value="ATPase domain of HSP90 chaperone/DNA topoisomerase II/histidine kinase"/>
    <property type="match status" value="1"/>
</dbReference>
<dbReference type="InterPro" id="IPR037198">
    <property type="entry name" value="MutL_C_sf"/>
</dbReference>
<gene>
    <name evidence="7" type="ORF">R1flu_005859</name>
</gene>
<dbReference type="SUPFAM" id="SSF118116">
    <property type="entry name" value="DNA mismatch repair protein MutL"/>
    <property type="match status" value="1"/>
</dbReference>
<comment type="caution">
    <text evidence="7">The sequence shown here is derived from an EMBL/GenBank/DDBJ whole genome shotgun (WGS) entry which is preliminary data.</text>
</comment>
<dbReference type="Gene3D" id="3.30.1540.20">
    <property type="entry name" value="MutL, C-terminal domain, dimerisation subdomain"/>
    <property type="match status" value="1"/>
</dbReference>
<feature type="compositionally biased region" description="Polar residues" evidence="4">
    <location>
        <begin position="396"/>
        <end position="408"/>
    </location>
</feature>
<dbReference type="GO" id="GO:0006281">
    <property type="term" value="P:DNA repair"/>
    <property type="evidence" value="ECO:0007669"/>
    <property type="project" value="UniProtKB-KW"/>
</dbReference>
<dbReference type="InterPro" id="IPR013507">
    <property type="entry name" value="DNA_mismatch_S5_2-like"/>
</dbReference>
<dbReference type="InterPro" id="IPR014721">
    <property type="entry name" value="Ribsml_uS5_D2-typ_fold_subgr"/>
</dbReference>
<keyword evidence="3" id="KW-0234">DNA repair</keyword>
<dbReference type="PANTHER" id="PTHR10073:SF47">
    <property type="entry name" value="DNA MISMATCH REPAIR PROTEIN MLH3"/>
    <property type="match status" value="1"/>
</dbReference>
<reference evidence="7 8" key="1">
    <citation type="submission" date="2024-09" db="EMBL/GenBank/DDBJ databases">
        <title>Chromosome-scale assembly of Riccia fluitans.</title>
        <authorList>
            <person name="Paukszto L."/>
            <person name="Sawicki J."/>
            <person name="Karawczyk K."/>
            <person name="Piernik-Szablinska J."/>
            <person name="Szczecinska M."/>
            <person name="Mazdziarz M."/>
        </authorList>
    </citation>
    <scope>NUCLEOTIDE SEQUENCE [LARGE SCALE GENOMIC DNA]</scope>
    <source>
        <strain evidence="7">Rf_01</strain>
        <tissue evidence="7">Aerial parts of the thallus</tissue>
    </source>
</reference>
<dbReference type="Pfam" id="PF01119">
    <property type="entry name" value="DNA_mis_repair"/>
    <property type="match status" value="1"/>
</dbReference>
<dbReference type="Proteomes" id="UP001605036">
    <property type="component" value="Unassembled WGS sequence"/>
</dbReference>
<dbReference type="CDD" id="cd16926">
    <property type="entry name" value="HATPase_MutL-MLH-PMS-like"/>
    <property type="match status" value="1"/>
</dbReference>
<dbReference type="Gene3D" id="3.30.1370.100">
    <property type="entry name" value="MutL, C-terminal domain, regulatory subdomain"/>
    <property type="match status" value="1"/>
</dbReference>
<dbReference type="PANTHER" id="PTHR10073">
    <property type="entry name" value="DNA MISMATCH REPAIR PROTEIN MLH, PMS, MUTL"/>
    <property type="match status" value="1"/>
</dbReference>
<evidence type="ECO:0000259" key="5">
    <source>
        <dbReference type="SMART" id="SM00853"/>
    </source>
</evidence>
<dbReference type="InterPro" id="IPR020568">
    <property type="entry name" value="Ribosomal_Su5_D2-typ_SF"/>
</dbReference>
<evidence type="ECO:0000256" key="1">
    <source>
        <dbReference type="ARBA" id="ARBA00006082"/>
    </source>
</evidence>
<dbReference type="InterPro" id="IPR014762">
    <property type="entry name" value="DNA_mismatch_repair_CS"/>
</dbReference>
<dbReference type="SUPFAM" id="SSF54211">
    <property type="entry name" value="Ribosomal protein S5 domain 2-like"/>
    <property type="match status" value="1"/>
</dbReference>
<dbReference type="InterPro" id="IPR014790">
    <property type="entry name" value="MutL_C"/>
</dbReference>
<evidence type="ECO:0000256" key="2">
    <source>
        <dbReference type="ARBA" id="ARBA00022763"/>
    </source>
</evidence>
<dbReference type="InterPro" id="IPR036890">
    <property type="entry name" value="HATPase_C_sf"/>
</dbReference>
<evidence type="ECO:0000313" key="8">
    <source>
        <dbReference type="Proteomes" id="UP001605036"/>
    </source>
</evidence>
<evidence type="ECO:0008006" key="9">
    <source>
        <dbReference type="Google" id="ProtNLM"/>
    </source>
</evidence>
<dbReference type="PROSITE" id="PS00058">
    <property type="entry name" value="DNA_MISMATCH_REPAIR_1"/>
    <property type="match status" value="1"/>
</dbReference>
<organism evidence="7 8">
    <name type="scientific">Riccia fluitans</name>
    <dbReference type="NCBI Taxonomy" id="41844"/>
    <lineage>
        <taxon>Eukaryota</taxon>
        <taxon>Viridiplantae</taxon>
        <taxon>Streptophyta</taxon>
        <taxon>Embryophyta</taxon>
        <taxon>Marchantiophyta</taxon>
        <taxon>Marchantiopsida</taxon>
        <taxon>Marchantiidae</taxon>
        <taxon>Marchantiales</taxon>
        <taxon>Ricciaceae</taxon>
        <taxon>Riccia</taxon>
    </lineage>
</organism>
<proteinExistence type="inferred from homology"/>
<feature type="compositionally biased region" description="Polar residues" evidence="4">
    <location>
        <begin position="942"/>
        <end position="951"/>
    </location>
</feature>
<dbReference type="InterPro" id="IPR042121">
    <property type="entry name" value="MutL_C_regsub"/>
</dbReference>
<evidence type="ECO:0000313" key="7">
    <source>
        <dbReference type="EMBL" id="KAL2634380.1"/>
    </source>
</evidence>
<dbReference type="FunFam" id="3.30.565.10:FF:000003">
    <property type="entry name" value="DNA mismatch repair endonuclease MutL"/>
    <property type="match status" value="1"/>
</dbReference>
<feature type="region of interest" description="Disordered" evidence="4">
    <location>
        <begin position="435"/>
        <end position="471"/>
    </location>
</feature>
<feature type="region of interest" description="Disordered" evidence="4">
    <location>
        <begin position="389"/>
        <end position="408"/>
    </location>
</feature>
<evidence type="ECO:0000256" key="3">
    <source>
        <dbReference type="ARBA" id="ARBA00023204"/>
    </source>
</evidence>
<dbReference type="InterPro" id="IPR038973">
    <property type="entry name" value="MutL/Mlh/Pms-like"/>
</dbReference>
<dbReference type="InterPro" id="IPR002099">
    <property type="entry name" value="MutL/Mlh/PMS"/>
</dbReference>
<accession>A0ABD1YUL2</accession>
<feature type="domain" description="DNA mismatch repair protein S5" evidence="6">
    <location>
        <begin position="214"/>
        <end position="360"/>
    </location>
</feature>
<sequence>MRQINQLSNAVVSRLRSGTIISDIAQIAEELVCNSIDAGATQIQTEVDVEACSLKVEDDGCGISRNDLTLVGERHATSKLHDLEELEGGVKTLGFRGEALSSLSDIALVEITSRCRGTANTYRKIIKNCSTISIGLCSQQRPHGTTVIVRDVFYNQPVRRRLMIASHRKVLSSLKERIVRLVLMHPNISFKVKDLARSEVSLLSKSTTSLGATISGMFGKDLLRSLQKIDFCQGSVRIAGYLSKKYHCFPSQNVQFIYINRRFVTKTPIHKLLTKWGQSSKSGPNNMLAVSTRRLKRAVGETGKQNGNSERNLLPVFLLNLTCPLSEYDITFEASKTMVEFKDWLPILNLVQGILQRMWGGSSESPKEGHELSRQADLQSKDIFQQASCRRDGRMSSKSVTATPVQGPSVQTGGLELALYSPLKKDKCRVGEITHHYSRRSRSRPMDPVSSADDGSGGGGRRGDFPSILSDPESIDSILPESASQCNDLTIPRLPWIVESCGVEKTPLKSVLSLGKSDLSLPWYQAPGSFSASDSFENLSLRLSPSSPSLPSRCLVGRIRASNGAQRAASPSLAEKYTFSTSSGSMLQQSLDVNCNPWFPKVRRTQPLTSFDGMELERLRTPSEVPDFSVGSLLWSGSDLSYKDVRSPDSSCFFQNVKSFTPNVLDVRKTLTWTLDGNDDGKDKYTLTEKPFGGDKIFEVDDISIGRFVCTGESFLLNKRRFEDASLTGKDGRRSSIVNSEASDAHNLSDNEEALSEPTVPRFVSNVDDSCTRDTGHQGESHGNSNSSRPRVKRKLEMFFSGQDYEAGSGTDNPETSRDELRSKCPRRSRSGPPFYQPPQRCGSHGNPPNSLSTKEKGSASLLRNTDSCRTRAGRGDATSAVRDKSAGQAQVERPEGPTEESLLRNTDSCRTRAGRGDGTSAVRDKSAGQAQVERPEGPTEESLNPPCSRNVQELYTDDSAEADDKEECCSTHFRGRDDTSAVIPVQLELPVLTGRGDNEGAPSSQAVGDMLKEWLNPCMKNDGGVLDLSSGILCWNSTSFLPDSIVKEHLQHARVLEQVDKKFIPAVSDGVLLMIDQHAADERVRLEELRERVLGSGQLKEAALLSSTLELIVAFTEQQMLQAYREQVESWGWRFRLSSGHSVNSVRGDSSVVGTCKVALSAVPCILGVMLTGEDLTEYLRQLMDTQGSSAPPPAVIRVLNYKACRGAIMFGDALLPAESKQLVEHLKQTSLCFQCAHGRPTMVPLVDLRALNKRLQSSDGSAENFRESELPSGSRTLNKSELHVNEWHGLRHRKSSLQRSLERLKQAKH</sequence>
<evidence type="ECO:0000256" key="4">
    <source>
        <dbReference type="SAM" id="MobiDB-lite"/>
    </source>
</evidence>
<feature type="domain" description="MutL C-terminal dimerisation" evidence="5">
    <location>
        <begin position="1056"/>
        <end position="1216"/>
    </location>
</feature>
<dbReference type="Gene3D" id="3.30.565.10">
    <property type="entry name" value="Histidine kinase-like ATPase, C-terminal domain"/>
    <property type="match status" value="1"/>
</dbReference>
<feature type="region of interest" description="Disordered" evidence="4">
    <location>
        <begin position="728"/>
        <end position="951"/>
    </location>
</feature>
<keyword evidence="2" id="KW-0227">DNA damage</keyword>
<protein>
    <recommendedName>
        <fullName evidence="9">DNA mismatch repair protein MLH3</fullName>
    </recommendedName>
</protein>
<dbReference type="NCBIfam" id="TIGR00585">
    <property type="entry name" value="mutl"/>
    <property type="match status" value="1"/>
</dbReference>
<name>A0ABD1YUL2_9MARC</name>
<keyword evidence="8" id="KW-1185">Reference proteome</keyword>
<dbReference type="Pfam" id="PF13589">
    <property type="entry name" value="HATPase_c_3"/>
    <property type="match status" value="1"/>
</dbReference>